<dbReference type="PANTHER" id="PTHR30273">
    <property type="entry name" value="PERIPLASMIC SIGNAL SENSOR AND SIGMA FACTOR ACTIVATOR FECR-RELATED"/>
    <property type="match status" value="1"/>
</dbReference>
<dbReference type="InterPro" id="IPR006860">
    <property type="entry name" value="FecR"/>
</dbReference>
<proteinExistence type="predicted"/>
<organism evidence="3 4">
    <name type="scientific">Sphingobium naphthae</name>
    <dbReference type="NCBI Taxonomy" id="1886786"/>
    <lineage>
        <taxon>Bacteria</taxon>
        <taxon>Pseudomonadati</taxon>
        <taxon>Pseudomonadota</taxon>
        <taxon>Alphaproteobacteria</taxon>
        <taxon>Sphingomonadales</taxon>
        <taxon>Sphingomonadaceae</taxon>
        <taxon>Sphingobium</taxon>
    </lineage>
</organism>
<protein>
    <submittedName>
        <fullName evidence="3">DUF4880 domain-containing protein</fullName>
    </submittedName>
</protein>
<reference evidence="4" key="1">
    <citation type="journal article" date="2022" name="J Environ Chem Eng">
        <title>Biodegradation of petroleum oil using a constructed nonpathogenic and heavy metal-tolerant bacterial consortium isolated from marine sponges.</title>
        <authorList>
            <person name="Dechsakulwatana C."/>
            <person name="Rungsihiranrut A."/>
            <person name="Muangchinda C."/>
            <person name="Ningthoujam R."/>
            <person name="Klankeo P."/>
            <person name="Pinyakong O."/>
        </authorList>
    </citation>
    <scope>NUCLEOTIDE SEQUENCE [LARGE SCALE GENOMIC DNA]</scope>
    <source>
        <strain evidence="4">MO2-4</strain>
    </source>
</reference>
<evidence type="ECO:0000259" key="2">
    <source>
        <dbReference type="Pfam" id="PF16220"/>
    </source>
</evidence>
<gene>
    <name evidence="3" type="ORF">O0R41_15605</name>
</gene>
<dbReference type="PANTHER" id="PTHR30273:SF2">
    <property type="entry name" value="PROTEIN FECR"/>
    <property type="match status" value="1"/>
</dbReference>
<evidence type="ECO:0000313" key="4">
    <source>
        <dbReference type="Proteomes" id="UP001185984"/>
    </source>
</evidence>
<dbReference type="Gene3D" id="2.60.120.1440">
    <property type="match status" value="1"/>
</dbReference>
<dbReference type="PIRSF" id="PIRSF018266">
    <property type="entry name" value="FecR"/>
    <property type="match status" value="1"/>
</dbReference>
<dbReference type="InterPro" id="IPR032623">
    <property type="entry name" value="FecR_N"/>
</dbReference>
<dbReference type="InterPro" id="IPR012373">
    <property type="entry name" value="Ferrdict_sens_TM"/>
</dbReference>
<dbReference type="EMBL" id="JAPTHD010000007">
    <property type="protein sequence ID" value="MDV5825032.1"/>
    <property type="molecule type" value="Genomic_DNA"/>
</dbReference>
<evidence type="ECO:0000313" key="3">
    <source>
        <dbReference type="EMBL" id="MDV5825032.1"/>
    </source>
</evidence>
<sequence>MIFRGKPENVNRQAANWLARLHADDRSAQDDAAFRVWLHADPNHARAFDQASTIWEAVGGLRDAPRAPAPPRLSRRAVMAGGAGLVLTGGLTLGWRQAHAGVFKTGIGEQRRFILDDGTRIMLDTDTHVRFRARDSMRLLTLEGGRVSLEIARDPRPFVIDAGDRRAVAQAARLDVRRDADQVALTTLQGSAQVEAPGKAIRIGSGQRIAMAAGRSDRFDQPEIDDLVAWQSGRLAFRDETVAQAAAEMNRYTHRTLLVSDPQAADMRLSGVYRVGDPEAFARSLAVLLPVKIVADSDAIRISAAP</sequence>
<keyword evidence="4" id="KW-1185">Reference proteome</keyword>
<accession>A0ABU4A0C5</accession>
<feature type="domain" description="FecR N-terminal" evidence="2">
    <location>
        <begin position="12"/>
        <end position="53"/>
    </location>
</feature>
<dbReference type="RefSeq" id="WP_317517668.1">
    <property type="nucleotide sequence ID" value="NZ_JAPTHD010000007.1"/>
</dbReference>
<dbReference type="Proteomes" id="UP001185984">
    <property type="component" value="Unassembled WGS sequence"/>
</dbReference>
<name>A0ABU4A0C5_9SPHN</name>
<feature type="domain" description="FecR protein" evidence="1">
    <location>
        <begin position="103"/>
        <end position="192"/>
    </location>
</feature>
<evidence type="ECO:0000259" key="1">
    <source>
        <dbReference type="Pfam" id="PF04773"/>
    </source>
</evidence>
<dbReference type="Pfam" id="PF16220">
    <property type="entry name" value="DUF4880"/>
    <property type="match status" value="1"/>
</dbReference>
<comment type="caution">
    <text evidence="3">The sequence shown here is derived from an EMBL/GenBank/DDBJ whole genome shotgun (WGS) entry which is preliminary data.</text>
</comment>
<dbReference type="Pfam" id="PF04773">
    <property type="entry name" value="FecR"/>
    <property type="match status" value="1"/>
</dbReference>